<dbReference type="Proteomes" id="UP001210043">
    <property type="component" value="Segment"/>
</dbReference>
<protein>
    <submittedName>
        <fullName evidence="1">Uncharacterized protein</fullName>
    </submittedName>
</protein>
<dbReference type="KEGG" id="vg:80099325"/>
<organism evidence="1 2">
    <name type="scientific">Pseudomonas phage pPA-3099-2aT.2</name>
    <dbReference type="NCBI Taxonomy" id="3003808"/>
    <lineage>
        <taxon>Viruses</taxon>
        <taxon>Duplodnaviria</taxon>
        <taxon>Heunggongvirae</taxon>
        <taxon>Uroviricota</taxon>
        <taxon>Caudoviricetes</taxon>
        <taxon>Vandenendeviridae</taxon>
        <taxon>Skurskavirinae</taxon>
        <taxon>Pakpunavirus</taxon>
        <taxon>Pakpunavirus pPA30992aT2</taxon>
    </lineage>
</organism>
<dbReference type="EMBL" id="OP784575">
    <property type="protein sequence ID" value="WBQ35254.1"/>
    <property type="molecule type" value="Genomic_DNA"/>
</dbReference>
<keyword evidence="2" id="KW-1185">Reference proteome</keyword>
<evidence type="ECO:0000313" key="1">
    <source>
        <dbReference type="EMBL" id="WBQ35254.1"/>
    </source>
</evidence>
<name>A0AAE9W506_9CAUD</name>
<proteinExistence type="predicted"/>
<evidence type="ECO:0000313" key="2">
    <source>
        <dbReference type="Proteomes" id="UP001210043"/>
    </source>
</evidence>
<accession>A0AAE9W506</accession>
<reference evidence="1" key="1">
    <citation type="submission" date="2022-11" db="EMBL/GenBank/DDBJ databases">
        <authorList>
            <person name="Wang C."/>
            <person name="Zeng J."/>
            <person name="Wang X."/>
            <person name="Zhao J."/>
            <person name="Ji F."/>
            <person name="Wang M."/>
            <person name="Zuo J."/>
            <person name="Guo Z."/>
        </authorList>
    </citation>
    <scope>NUCLEOTIDE SEQUENCE</scope>
</reference>
<sequence length="107" mass="12094">MKLSERFSIGLKHALQSDCQWYMCIRLREAGVSAHEMGYIIGGIMRDAGMTAAGVVDGGVDDYFVVSGMADRYKMTAFEESAYGQPAYAMWVQFWFWVIFDLARKGQ</sequence>
<dbReference type="RefSeq" id="YP_010762640.1">
    <property type="nucleotide sequence ID" value="NC_073606.1"/>
</dbReference>
<dbReference type="GeneID" id="80099325"/>